<accession>K4JV67</accession>
<evidence type="ECO:0000313" key="2">
    <source>
        <dbReference type="Proteomes" id="UP000029777"/>
    </source>
</evidence>
<dbReference type="GeneID" id="13853685"/>
<reference evidence="1 2" key="1">
    <citation type="submission" date="2012-08" db="EMBL/GenBank/DDBJ databases">
        <title>Abalone herpesvirus genome reveals unexpected ancestry.</title>
        <authorList>
            <person name="Savin K.W."/>
            <person name="Fegan M."/>
            <person name="Powney R."/>
            <person name="Savage D."/>
            <person name="Wong F."/>
            <person name="Sawbridge T."/>
            <person name="Helsham J."/>
            <person name="Vardy M."/>
            <person name="Cogan N."/>
            <person name="Mohammad I."/>
            <person name="Cocks B.G."/>
            <person name="Warner S."/>
        </authorList>
    </citation>
    <scope>NUCLEOTIDE SEQUENCE [LARGE SCALE GENOMIC DNA]</scope>
    <source>
        <strain evidence="2">Isolate Abalone/Australia/Victoria/2009</strain>
    </source>
</reference>
<gene>
    <name evidence="1" type="ORF">AbHV_ORF64</name>
</gene>
<name>K4JV67_ABHV</name>
<proteinExistence type="predicted"/>
<dbReference type="EMBL" id="JX453331">
    <property type="protein sequence ID" value="AFU90076.1"/>
    <property type="molecule type" value="Genomic_DNA"/>
</dbReference>
<dbReference type="RefSeq" id="YP_006908716.1">
    <property type="nucleotide sequence ID" value="NC_018874.1"/>
</dbReference>
<protein>
    <submittedName>
        <fullName evidence="1">Putative phosphodiesterase</fullName>
    </submittedName>
</protein>
<dbReference type="KEGG" id="vg:13853685"/>
<organismHost>
    <name type="scientific">Haliotidae</name>
    <name type="common">abalones</name>
    <dbReference type="NCBI Taxonomy" id="6451"/>
</organismHost>
<sequence>MSATGEKRKMGEGGDGRAVKKVKKEMFRAKAGAVYYMRCEPAEKIELAMSRMRETFAGKIERNEDLGDGVFLVSFSSDLLRRDTSFLTGETWKMVRSPKTTILGFDSYNSVLAPNDFFTEIGIKSENMDLARPIVNWIYGLQGVIIAEKEDPKNIFVMVPIDKLIEFGFYTDGDHTKYIIEKLTQRAPDDIFSFEAKSMIGKKSVPGIEGSKIINPIQALTSRIKEVLIVRSTMISLALSTGTGVKANALARFVHATVDCLIRKVAQKKIDEIGAQAFVETVSKPAFESLQLELEASKLALEEKEGMLALKDNQLAEKDKQLVLRDEKLVEKTGELELKCEQLAEKEELLGEKDEQLAEKDVMIDHKIETIESNKPIQHSKKNYHLDENEVESYGVVLISRTQPRANENIFLSPGEVLLQINYTDRNDAPRNLNDTVSGVFKAAKGYGRGRKDLLEPYALYVGVTNPIKLRPKMIELARPVHKWQSKRFNSLAITHENNAPYLVHQIGENILRGICTLIISQYGYVKFNEKRADRKNKLQEIIELEKIRDEGVSGLWRRSQYKSVIKR</sequence>
<dbReference type="Proteomes" id="UP000029777">
    <property type="component" value="Segment"/>
</dbReference>
<keyword evidence="2" id="KW-1185">Reference proteome</keyword>
<organism evidence="1 2">
    <name type="scientific">Abalone herpesvirus (isolate Abalone/Australia/Victoria/2009)</name>
    <name type="common">AbHV</name>
    <dbReference type="NCBI Taxonomy" id="1241371"/>
    <lineage>
        <taxon>Viruses</taxon>
        <taxon>Duplodnaviria</taxon>
        <taxon>Heunggongvirae</taxon>
        <taxon>Peploviricota</taxon>
        <taxon>Herviviricetes</taxon>
        <taxon>Herpesvirales</taxon>
        <taxon>Malacoherpesviridae</taxon>
        <taxon>Aurivirus</taxon>
        <taxon>Aurivirus haliotidmalaco1</taxon>
    </lineage>
</organism>
<evidence type="ECO:0000313" key="1">
    <source>
        <dbReference type="EMBL" id="AFU90076.1"/>
    </source>
</evidence>